<proteinExistence type="predicted"/>
<evidence type="ECO:0000313" key="2">
    <source>
        <dbReference type="Proteomes" id="UP001165143"/>
    </source>
</evidence>
<dbReference type="Proteomes" id="UP001165143">
    <property type="component" value="Unassembled WGS sequence"/>
</dbReference>
<accession>A0A9W6PNB0</accession>
<organism evidence="1 2">
    <name type="scientific">Kitasatospora phosalacinea</name>
    <dbReference type="NCBI Taxonomy" id="2065"/>
    <lineage>
        <taxon>Bacteria</taxon>
        <taxon>Bacillati</taxon>
        <taxon>Actinomycetota</taxon>
        <taxon>Actinomycetes</taxon>
        <taxon>Kitasatosporales</taxon>
        <taxon>Streptomycetaceae</taxon>
        <taxon>Kitasatospora</taxon>
    </lineage>
</organism>
<dbReference type="RefSeq" id="WP_033252926.1">
    <property type="nucleotide sequence ID" value="NZ_BSRX01000047.1"/>
</dbReference>
<reference evidence="1" key="1">
    <citation type="submission" date="2023-02" db="EMBL/GenBank/DDBJ databases">
        <title>Kitasatospora phosalacinea NBRC 14362.</title>
        <authorList>
            <person name="Ichikawa N."/>
            <person name="Sato H."/>
            <person name="Tonouchi N."/>
        </authorList>
    </citation>
    <scope>NUCLEOTIDE SEQUENCE</scope>
    <source>
        <strain evidence="1">NBRC 14362</strain>
    </source>
</reference>
<sequence length="87" mass="9757">MPQRPSEPPYSALYALFRDSQVVNRESFTIATVDPETGARTGSVRGEEFAHQILEMLDLCGVQDGTCPREPCIERFQAHQADDGDDW</sequence>
<dbReference type="EMBL" id="BSRX01000047">
    <property type="protein sequence ID" value="GLW58142.1"/>
    <property type="molecule type" value="Genomic_DNA"/>
</dbReference>
<comment type="caution">
    <text evidence="1">The sequence shown here is derived from an EMBL/GenBank/DDBJ whole genome shotgun (WGS) entry which is preliminary data.</text>
</comment>
<gene>
    <name evidence="1" type="ORF">Kpho01_61530</name>
</gene>
<dbReference type="AlphaFoldDB" id="A0A9W6PNB0"/>
<protein>
    <submittedName>
        <fullName evidence="1">Uncharacterized protein</fullName>
    </submittedName>
</protein>
<evidence type="ECO:0000313" key="1">
    <source>
        <dbReference type="EMBL" id="GLW58142.1"/>
    </source>
</evidence>
<name>A0A9W6PNB0_9ACTN</name>